<keyword evidence="1" id="KW-0067">ATP-binding</keyword>
<accession>A0ACC6RFC7</accession>
<keyword evidence="1" id="KW-0547">Nucleotide-binding</keyword>
<evidence type="ECO:0000313" key="1">
    <source>
        <dbReference type="EMBL" id="MEM5400389.1"/>
    </source>
</evidence>
<reference evidence="1" key="1">
    <citation type="submission" date="2024-01" db="EMBL/GenBank/DDBJ databases">
        <title>The diversity of rhizobia nodulating Mimosa spp. in eleven states of Brazil covering several biomes is determined by host plant, location, and edaphic factors.</title>
        <authorList>
            <person name="Rouws L."/>
            <person name="Barauna A."/>
            <person name="Beukes C."/>
            <person name="De Faria S.M."/>
            <person name="Gross E."/>
            <person name="Dos Reis Junior F.B."/>
            <person name="Simon M."/>
            <person name="Maluk M."/>
            <person name="Odee D.W."/>
            <person name="Kenicer G."/>
            <person name="Young J.P.W."/>
            <person name="Reis V.M."/>
            <person name="Zilli J."/>
            <person name="James E.K."/>
        </authorList>
    </citation>
    <scope>NUCLEOTIDE SEQUENCE</scope>
    <source>
        <strain evidence="1">JPY452</strain>
    </source>
</reference>
<dbReference type="Proteomes" id="UP001392318">
    <property type="component" value="Unassembled WGS sequence"/>
</dbReference>
<protein>
    <submittedName>
        <fullName evidence="1">ATP-binding protein</fullName>
    </submittedName>
</protein>
<comment type="caution">
    <text evidence="1">The sequence shown here is derived from an EMBL/GenBank/DDBJ whole genome shotgun (WGS) entry which is preliminary data.</text>
</comment>
<organism evidence="1 2">
    <name type="scientific">Paraburkholderia unamae</name>
    <dbReference type="NCBI Taxonomy" id="219649"/>
    <lineage>
        <taxon>Bacteria</taxon>
        <taxon>Pseudomonadati</taxon>
        <taxon>Pseudomonadota</taxon>
        <taxon>Betaproteobacteria</taxon>
        <taxon>Burkholderiales</taxon>
        <taxon>Burkholderiaceae</taxon>
        <taxon>Paraburkholderia</taxon>
    </lineage>
</organism>
<evidence type="ECO:0000313" key="2">
    <source>
        <dbReference type="Proteomes" id="UP001392318"/>
    </source>
</evidence>
<proteinExistence type="predicted"/>
<gene>
    <name evidence="1" type="ORF">VSR83_09865</name>
</gene>
<keyword evidence="2" id="KW-1185">Reference proteome</keyword>
<sequence>MFNRHPVFPMRAGFLVILRSWRTIAWPHSERAVAIGASLVVLLLCLTSGWDQWRARHLTLADNNRELASLASAIAEHTARSMQAAQLILRRTAIDQDVTRARAAPQQAADFLRIQINGAPQLRELSIADADGQLVATSERSNYSHVSVAARSYFQRLLHASGDAIAIGEPIISLLDHRLALPMALRLHDANDRFTGVVVASVEPGYFRNFYERIDLTPGTRIRLLGNDGEAITSYERAPGIVGSDLRSVVHAVEGYPLSIEVSRSNNMILAAWHATMFNVLTRSVLISLFIGLLARFLIKQLRRVRQMNEQLRSSEHRLRTVFEHAPIGVIVLRGQRYVAANPAFQQMVGYSEAELMKKRVADITYPDDEYLTELHTNKLVFEGVRSVRFQKRYVHRDGHIVWTDIRSARIFPWRRAERESAGDEDYMMATVEDITQRLDDEQQRQRLEKQLRQSQKLEALGTFAGGVAHDFNNILGAILGFGERALSQLGEGTSERRSVEQVLKAGERARLLVERILTFSRSGSTARVPVDVRSVVGEVIGLLKVTLPECITLEVQLEDKNLFVLGDPTHLHQVVMNLCSNAVHAMPEGGGLGVSLKRLHLDSPHTLSHGTASDGDYVQLAVVDSGVGIPADVLERMFNPFFTTRKAGEGTGLGLSLVDGIVREYGGAIDVESAVGSGTHFLVYLPLTDATPPVASPAGGALPRGSGQVVMLVDDEETLVTLGEEVLAELGYEPVGFQSAAEAWQAFQQDPERFDVVVSDQTMPDMTGVELVQRIRTLRPDLPVILCSGFSTVALEEAARKAGVPGVLHKPLSQAELAAALERAFHPTSAH</sequence>
<name>A0ACC6RFC7_9BURK</name>
<dbReference type="EMBL" id="JAYMRU010000005">
    <property type="protein sequence ID" value="MEM5400389.1"/>
    <property type="molecule type" value="Genomic_DNA"/>
</dbReference>